<accession>A0A5C5X2J1</accession>
<comment type="caution">
    <text evidence="1">The sequence shown here is derived from an EMBL/GenBank/DDBJ whole genome shotgun (WGS) entry which is preliminary data.</text>
</comment>
<protein>
    <submittedName>
        <fullName evidence="1">Uncharacterized protein</fullName>
    </submittedName>
</protein>
<dbReference type="Proteomes" id="UP000318053">
    <property type="component" value="Unassembled WGS sequence"/>
</dbReference>
<gene>
    <name evidence="1" type="ORF">CA85_41860</name>
</gene>
<dbReference type="AlphaFoldDB" id="A0A5C5X2J1"/>
<name>A0A5C5X2J1_9BACT</name>
<reference evidence="1 2" key="1">
    <citation type="submission" date="2019-02" db="EMBL/GenBank/DDBJ databases">
        <title>Deep-cultivation of Planctomycetes and their phenomic and genomic characterization uncovers novel biology.</title>
        <authorList>
            <person name="Wiegand S."/>
            <person name="Jogler M."/>
            <person name="Boedeker C."/>
            <person name="Pinto D."/>
            <person name="Vollmers J."/>
            <person name="Rivas-Marin E."/>
            <person name="Kohn T."/>
            <person name="Peeters S.H."/>
            <person name="Heuer A."/>
            <person name="Rast P."/>
            <person name="Oberbeckmann S."/>
            <person name="Bunk B."/>
            <person name="Jeske O."/>
            <person name="Meyerdierks A."/>
            <person name="Storesund J.E."/>
            <person name="Kallscheuer N."/>
            <person name="Luecker S."/>
            <person name="Lage O.M."/>
            <person name="Pohl T."/>
            <person name="Merkel B.J."/>
            <person name="Hornburger P."/>
            <person name="Mueller R.-W."/>
            <person name="Bruemmer F."/>
            <person name="Labrenz M."/>
            <person name="Spormann A.M."/>
            <person name="Op Den Camp H."/>
            <person name="Overmann J."/>
            <person name="Amann R."/>
            <person name="Jetten M.S.M."/>
            <person name="Mascher T."/>
            <person name="Medema M.H."/>
            <person name="Devos D.P."/>
            <person name="Kaster A.-K."/>
            <person name="Ovreas L."/>
            <person name="Rohde M."/>
            <person name="Galperin M.Y."/>
            <person name="Jogler C."/>
        </authorList>
    </citation>
    <scope>NUCLEOTIDE SEQUENCE [LARGE SCALE GENOMIC DNA]</scope>
    <source>
        <strain evidence="1 2">CA85</strain>
    </source>
</reference>
<evidence type="ECO:0000313" key="2">
    <source>
        <dbReference type="Proteomes" id="UP000318053"/>
    </source>
</evidence>
<organism evidence="1 2">
    <name type="scientific">Allorhodopirellula solitaria</name>
    <dbReference type="NCBI Taxonomy" id="2527987"/>
    <lineage>
        <taxon>Bacteria</taxon>
        <taxon>Pseudomonadati</taxon>
        <taxon>Planctomycetota</taxon>
        <taxon>Planctomycetia</taxon>
        <taxon>Pirellulales</taxon>
        <taxon>Pirellulaceae</taxon>
        <taxon>Allorhodopirellula</taxon>
    </lineage>
</organism>
<sequence length="108" mass="11741">MTQTLCGENGQAWFERICTVAVTCEQHDRSVFKLLAESVSQFLRFLGARLRPGYCDRSLPHSAAFSMLTGGLDESFGTGGAEFLSDSAAQFDGRGVARWGGDLETADR</sequence>
<proteinExistence type="predicted"/>
<evidence type="ECO:0000313" key="1">
    <source>
        <dbReference type="EMBL" id="TWT56373.1"/>
    </source>
</evidence>
<keyword evidence="2" id="KW-1185">Reference proteome</keyword>
<dbReference type="EMBL" id="SJPK01000013">
    <property type="protein sequence ID" value="TWT56373.1"/>
    <property type="molecule type" value="Genomic_DNA"/>
</dbReference>